<evidence type="ECO:0000313" key="2">
    <source>
        <dbReference type="Proteomes" id="UP001172082"/>
    </source>
</evidence>
<reference evidence="1" key="1">
    <citation type="submission" date="2023-06" db="EMBL/GenBank/DDBJ databases">
        <title>Genomic of Parafulvivirga corallium.</title>
        <authorList>
            <person name="Wang G."/>
        </authorList>
    </citation>
    <scope>NUCLEOTIDE SEQUENCE</scope>
    <source>
        <strain evidence="1">BMA10</strain>
    </source>
</reference>
<accession>A0ABT8KXE7</accession>
<dbReference type="RefSeq" id="WP_346755457.1">
    <property type="nucleotide sequence ID" value="NZ_JAUJEA010000018.1"/>
</dbReference>
<proteinExistence type="predicted"/>
<gene>
    <name evidence="1" type="ORF">QQ008_28890</name>
</gene>
<protein>
    <submittedName>
        <fullName evidence="1">Uncharacterized protein</fullName>
    </submittedName>
</protein>
<dbReference type="EMBL" id="JAUJEA010000018">
    <property type="protein sequence ID" value="MDN5205437.1"/>
    <property type="molecule type" value="Genomic_DNA"/>
</dbReference>
<name>A0ABT8KXE7_9BACT</name>
<evidence type="ECO:0000313" key="1">
    <source>
        <dbReference type="EMBL" id="MDN5205437.1"/>
    </source>
</evidence>
<sequence length="206" mass="24366">MEFLELLKAHTLLWQVIFTGDLSCIPKEMFFGMPEYYQEALEEKKIYFKNMTFDGHTIDPFISIYNEEVLSILIHSTNQKYLKESKKYFGKVTTTFPIIDDEKGIIADQIKEYKYFYPNFEIPMVIKIKMQSGIPDTYMIVIDIPLDKDLGPIPRNINWKKAKIDILERSSTGMRYNIIPNKSLYSKREMKKHPEYFKEGGKAIRF</sequence>
<keyword evidence="2" id="KW-1185">Reference proteome</keyword>
<organism evidence="1 2">
    <name type="scientific">Splendidivirga corallicola</name>
    <dbReference type="NCBI Taxonomy" id="3051826"/>
    <lineage>
        <taxon>Bacteria</taxon>
        <taxon>Pseudomonadati</taxon>
        <taxon>Bacteroidota</taxon>
        <taxon>Cytophagia</taxon>
        <taxon>Cytophagales</taxon>
        <taxon>Splendidivirgaceae</taxon>
        <taxon>Splendidivirga</taxon>
    </lineage>
</organism>
<comment type="caution">
    <text evidence="1">The sequence shown here is derived from an EMBL/GenBank/DDBJ whole genome shotgun (WGS) entry which is preliminary data.</text>
</comment>
<dbReference type="Proteomes" id="UP001172082">
    <property type="component" value="Unassembled WGS sequence"/>
</dbReference>